<dbReference type="PANTHER" id="PTHR30582">
    <property type="entry name" value="L,D-TRANSPEPTIDASE"/>
    <property type="match status" value="1"/>
</dbReference>
<keyword evidence="13" id="KW-1185">Reference proteome</keyword>
<evidence type="ECO:0000256" key="5">
    <source>
        <dbReference type="ARBA" id="ARBA00022801"/>
    </source>
</evidence>
<reference evidence="13" key="1">
    <citation type="journal article" date="2019" name="Int. J. Syst. Evol. Microbiol.">
        <title>The Global Catalogue of Microorganisms (GCM) 10K type strain sequencing project: providing services to taxonomists for standard genome sequencing and annotation.</title>
        <authorList>
            <consortium name="The Broad Institute Genomics Platform"/>
            <consortium name="The Broad Institute Genome Sequencing Center for Infectious Disease"/>
            <person name="Wu L."/>
            <person name="Ma J."/>
        </authorList>
    </citation>
    <scope>NUCLEOTIDE SEQUENCE [LARGE SCALE GENOMIC DNA]</scope>
    <source>
        <strain evidence="13">KCTC 3913</strain>
    </source>
</reference>
<keyword evidence="7 9" id="KW-0573">Peptidoglycan synthesis</keyword>
<evidence type="ECO:0000256" key="7">
    <source>
        <dbReference type="ARBA" id="ARBA00022984"/>
    </source>
</evidence>
<dbReference type="SMART" id="SM00257">
    <property type="entry name" value="LysM"/>
    <property type="match status" value="1"/>
</dbReference>
<dbReference type="SUPFAM" id="SSF141523">
    <property type="entry name" value="L,D-transpeptidase catalytic domain-like"/>
    <property type="match status" value="1"/>
</dbReference>
<keyword evidence="3" id="KW-0328">Glycosyltransferase</keyword>
<evidence type="ECO:0000256" key="3">
    <source>
        <dbReference type="ARBA" id="ARBA00022676"/>
    </source>
</evidence>
<keyword evidence="6 9" id="KW-0133">Cell shape</keyword>
<proteinExistence type="inferred from homology"/>
<evidence type="ECO:0000256" key="8">
    <source>
        <dbReference type="ARBA" id="ARBA00023316"/>
    </source>
</evidence>
<name>A0ABW5RPH8_9BACI</name>
<evidence type="ECO:0000256" key="9">
    <source>
        <dbReference type="PROSITE-ProRule" id="PRU01373"/>
    </source>
</evidence>
<evidence type="ECO:0000256" key="2">
    <source>
        <dbReference type="ARBA" id="ARBA00005992"/>
    </source>
</evidence>
<dbReference type="EMBL" id="JBHUMF010000015">
    <property type="protein sequence ID" value="MFD2680357.1"/>
    <property type="molecule type" value="Genomic_DNA"/>
</dbReference>
<dbReference type="Proteomes" id="UP001597506">
    <property type="component" value="Unassembled WGS sequence"/>
</dbReference>
<dbReference type="InterPro" id="IPR036779">
    <property type="entry name" value="LysM_dom_sf"/>
</dbReference>
<feature type="active site" description="Proton donor/acceptor" evidence="9">
    <location>
        <position position="124"/>
    </location>
</feature>
<evidence type="ECO:0000259" key="10">
    <source>
        <dbReference type="PROSITE" id="PS51782"/>
    </source>
</evidence>
<dbReference type="SUPFAM" id="SSF54106">
    <property type="entry name" value="LysM domain"/>
    <property type="match status" value="1"/>
</dbReference>
<dbReference type="InterPro" id="IPR038063">
    <property type="entry name" value="Transpep_catalytic_dom"/>
</dbReference>
<sequence>MYQHIVKPNETLWSISEDYRVPFSSIVQANQIGNPNMIYVGQAITIPGLPNPDQIPYSIHVSTSNRTLTLMKNSTPVKTYPIAVGRVLHQTPVGDFVVINKAPNPGGPFGTMWMSLSKKHYGIHGTNTPSSIGKAVSRGCIRMYNSDVEELANTIPIGTRVLIRPSF</sequence>
<dbReference type="PANTHER" id="PTHR30582:SF24">
    <property type="entry name" value="L,D-TRANSPEPTIDASE ERFK_SRFK-RELATED"/>
    <property type="match status" value="1"/>
</dbReference>
<dbReference type="CDD" id="cd00118">
    <property type="entry name" value="LysM"/>
    <property type="match status" value="1"/>
</dbReference>
<dbReference type="InterPro" id="IPR018392">
    <property type="entry name" value="LysM"/>
</dbReference>
<dbReference type="RefSeq" id="WP_377933701.1">
    <property type="nucleotide sequence ID" value="NZ_JBHUMF010000015.1"/>
</dbReference>
<feature type="active site" description="Nucleophile" evidence="9">
    <location>
        <position position="140"/>
    </location>
</feature>
<comment type="similarity">
    <text evidence="2">Belongs to the YkuD family.</text>
</comment>
<comment type="pathway">
    <text evidence="1 9">Cell wall biogenesis; peptidoglycan biosynthesis.</text>
</comment>
<keyword evidence="4" id="KW-0808">Transferase</keyword>
<dbReference type="Gene3D" id="2.40.440.10">
    <property type="entry name" value="L,D-transpeptidase catalytic domain-like"/>
    <property type="match status" value="1"/>
</dbReference>
<feature type="domain" description="L,D-TPase catalytic" evidence="11">
    <location>
        <begin position="57"/>
        <end position="164"/>
    </location>
</feature>
<comment type="caution">
    <text evidence="12">The sequence shown here is derived from an EMBL/GenBank/DDBJ whole genome shotgun (WGS) entry which is preliminary data.</text>
</comment>
<dbReference type="InterPro" id="IPR005490">
    <property type="entry name" value="LD_TPept_cat_dom"/>
</dbReference>
<gene>
    <name evidence="12" type="ORF">ACFSUL_06280</name>
</gene>
<dbReference type="PROSITE" id="PS51782">
    <property type="entry name" value="LYSM"/>
    <property type="match status" value="1"/>
</dbReference>
<evidence type="ECO:0000256" key="1">
    <source>
        <dbReference type="ARBA" id="ARBA00004752"/>
    </source>
</evidence>
<dbReference type="CDD" id="cd16913">
    <property type="entry name" value="YkuD_like"/>
    <property type="match status" value="1"/>
</dbReference>
<keyword evidence="8 9" id="KW-0961">Cell wall biogenesis/degradation</keyword>
<evidence type="ECO:0000313" key="13">
    <source>
        <dbReference type="Proteomes" id="UP001597506"/>
    </source>
</evidence>
<dbReference type="InterPro" id="IPR050979">
    <property type="entry name" value="LD-transpeptidase"/>
</dbReference>
<dbReference type="Gene3D" id="3.10.350.10">
    <property type="entry name" value="LysM domain"/>
    <property type="match status" value="1"/>
</dbReference>
<keyword evidence="5" id="KW-0378">Hydrolase</keyword>
<evidence type="ECO:0000256" key="6">
    <source>
        <dbReference type="ARBA" id="ARBA00022960"/>
    </source>
</evidence>
<organism evidence="12 13">
    <name type="scientific">Bacillus seohaeanensis</name>
    <dbReference type="NCBI Taxonomy" id="284580"/>
    <lineage>
        <taxon>Bacteria</taxon>
        <taxon>Bacillati</taxon>
        <taxon>Bacillota</taxon>
        <taxon>Bacilli</taxon>
        <taxon>Bacillales</taxon>
        <taxon>Bacillaceae</taxon>
        <taxon>Bacillus</taxon>
    </lineage>
</organism>
<evidence type="ECO:0000259" key="11">
    <source>
        <dbReference type="PROSITE" id="PS52029"/>
    </source>
</evidence>
<protein>
    <submittedName>
        <fullName evidence="12">L,D-transpeptidase family protein</fullName>
    </submittedName>
</protein>
<dbReference type="PROSITE" id="PS52029">
    <property type="entry name" value="LD_TPASE"/>
    <property type="match status" value="1"/>
</dbReference>
<dbReference type="Pfam" id="PF01476">
    <property type="entry name" value="LysM"/>
    <property type="match status" value="1"/>
</dbReference>
<evidence type="ECO:0000313" key="12">
    <source>
        <dbReference type="EMBL" id="MFD2680357.1"/>
    </source>
</evidence>
<accession>A0ABW5RPH8</accession>
<evidence type="ECO:0000256" key="4">
    <source>
        <dbReference type="ARBA" id="ARBA00022679"/>
    </source>
</evidence>
<feature type="domain" description="LysM" evidence="10">
    <location>
        <begin position="2"/>
        <end position="46"/>
    </location>
</feature>
<dbReference type="Pfam" id="PF03734">
    <property type="entry name" value="YkuD"/>
    <property type="match status" value="1"/>
</dbReference>